<protein>
    <submittedName>
        <fullName evidence="1">Uncharacterized protein</fullName>
    </submittedName>
</protein>
<dbReference type="EnsemblPlants" id="OMERI04G10230.2">
    <property type="protein sequence ID" value="OMERI04G10230.2"/>
    <property type="gene ID" value="OMERI04G10230"/>
</dbReference>
<reference evidence="1" key="1">
    <citation type="submission" date="2015-04" db="UniProtKB">
        <authorList>
            <consortium name="EnsemblPlants"/>
        </authorList>
    </citation>
    <scope>IDENTIFICATION</scope>
</reference>
<dbReference type="Gramene" id="OMERI04G10230.9">
    <property type="protein sequence ID" value="OMERI04G10230.9"/>
    <property type="gene ID" value="OMERI04G10230"/>
</dbReference>
<dbReference type="Proteomes" id="UP000008021">
    <property type="component" value="Chromosome 4"/>
</dbReference>
<proteinExistence type="predicted"/>
<organism evidence="1">
    <name type="scientific">Oryza meridionalis</name>
    <dbReference type="NCBI Taxonomy" id="40149"/>
    <lineage>
        <taxon>Eukaryota</taxon>
        <taxon>Viridiplantae</taxon>
        <taxon>Streptophyta</taxon>
        <taxon>Embryophyta</taxon>
        <taxon>Tracheophyta</taxon>
        <taxon>Spermatophyta</taxon>
        <taxon>Magnoliopsida</taxon>
        <taxon>Liliopsida</taxon>
        <taxon>Poales</taxon>
        <taxon>Poaceae</taxon>
        <taxon>BOP clade</taxon>
        <taxon>Oryzoideae</taxon>
        <taxon>Oryzeae</taxon>
        <taxon>Oryzinae</taxon>
        <taxon>Oryza</taxon>
    </lineage>
</organism>
<evidence type="ECO:0000313" key="1">
    <source>
        <dbReference type="EnsemblPlants" id="OMERI04G10230.9"/>
    </source>
</evidence>
<dbReference type="EnsemblPlants" id="OMERI04G10230.3">
    <property type="protein sequence ID" value="OMERI04G10230.3"/>
    <property type="gene ID" value="OMERI04G10230"/>
</dbReference>
<keyword evidence="2" id="KW-1185">Reference proteome</keyword>
<sequence>MNLSGAVLILGMSNDLASPLFRDAFLRSTATHEPISLVTPDRNLIWIWHNDGEQSCFQKIIIR</sequence>
<dbReference type="Gramene" id="OMERI04G10230.2">
    <property type="protein sequence ID" value="OMERI04G10230.2"/>
    <property type="gene ID" value="OMERI04G10230"/>
</dbReference>
<name>A0A0E0DDR7_9ORYZ</name>
<dbReference type="HOGENOM" id="CLU_2889630_0_0_1"/>
<dbReference type="EnsemblPlants" id="OMERI04G10230.1">
    <property type="protein sequence ID" value="OMERI04G10230.1"/>
    <property type="gene ID" value="OMERI04G10230"/>
</dbReference>
<reference evidence="1" key="2">
    <citation type="submission" date="2018-05" db="EMBL/GenBank/DDBJ databases">
        <title>OmerRS3 (Oryza meridionalis Reference Sequence Version 3).</title>
        <authorList>
            <person name="Zhang J."/>
            <person name="Kudrna D."/>
            <person name="Lee S."/>
            <person name="Talag J."/>
            <person name="Welchert J."/>
            <person name="Wing R.A."/>
        </authorList>
    </citation>
    <scope>NUCLEOTIDE SEQUENCE [LARGE SCALE GENOMIC DNA]</scope>
    <source>
        <strain evidence="1">OR44</strain>
    </source>
</reference>
<dbReference type="EnsemblPlants" id="OMERI04G10230.9">
    <property type="protein sequence ID" value="OMERI04G10230.9"/>
    <property type="gene ID" value="OMERI04G10230"/>
</dbReference>
<dbReference type="Gramene" id="OMERI04G10230.3">
    <property type="protein sequence ID" value="OMERI04G10230.3"/>
    <property type="gene ID" value="OMERI04G10230"/>
</dbReference>
<dbReference type="AlphaFoldDB" id="A0A0E0DDR7"/>
<dbReference type="Gramene" id="OMERI04G10230.1">
    <property type="protein sequence ID" value="OMERI04G10230.1"/>
    <property type="gene ID" value="OMERI04G10230"/>
</dbReference>
<accession>A0A0E0DDR7</accession>
<evidence type="ECO:0000313" key="2">
    <source>
        <dbReference type="Proteomes" id="UP000008021"/>
    </source>
</evidence>